<dbReference type="RefSeq" id="WP_344678746.1">
    <property type="nucleotide sequence ID" value="NZ_BAAAUX010000007.1"/>
</dbReference>
<feature type="domain" description="Penicillin-binding protein transpeptidase" evidence="5">
    <location>
        <begin position="281"/>
        <end position="589"/>
    </location>
</feature>
<comment type="similarity">
    <text evidence="2">Belongs to the transpeptidase family.</text>
</comment>
<evidence type="ECO:0000259" key="6">
    <source>
        <dbReference type="Pfam" id="PF03717"/>
    </source>
</evidence>
<evidence type="ECO:0000259" key="5">
    <source>
        <dbReference type="Pfam" id="PF00905"/>
    </source>
</evidence>
<name>A0ABN3V7L6_9PSEU</name>
<dbReference type="InterPro" id="IPR001460">
    <property type="entry name" value="PCN-bd_Tpept"/>
</dbReference>
<dbReference type="SUPFAM" id="SSF56519">
    <property type="entry name" value="Penicillin binding protein dimerisation domain"/>
    <property type="match status" value="1"/>
</dbReference>
<reference evidence="7 8" key="1">
    <citation type="journal article" date="2019" name="Int. J. Syst. Evol. Microbiol.">
        <title>The Global Catalogue of Microorganisms (GCM) 10K type strain sequencing project: providing services to taxonomists for standard genome sequencing and annotation.</title>
        <authorList>
            <consortium name="The Broad Institute Genomics Platform"/>
            <consortium name="The Broad Institute Genome Sequencing Center for Infectious Disease"/>
            <person name="Wu L."/>
            <person name="Ma J."/>
        </authorList>
    </citation>
    <scope>NUCLEOTIDE SEQUENCE [LARGE SCALE GENOMIC DNA]</scope>
    <source>
        <strain evidence="7 8">JCM 9383</strain>
    </source>
</reference>
<evidence type="ECO:0000256" key="1">
    <source>
        <dbReference type="ARBA" id="ARBA00004370"/>
    </source>
</evidence>
<evidence type="ECO:0000313" key="7">
    <source>
        <dbReference type="EMBL" id="GAA2782262.1"/>
    </source>
</evidence>
<dbReference type="Gene3D" id="3.90.1310.10">
    <property type="entry name" value="Penicillin-binding protein 2a (Domain 2)"/>
    <property type="match status" value="1"/>
</dbReference>
<evidence type="ECO:0000256" key="4">
    <source>
        <dbReference type="SAM" id="Phobius"/>
    </source>
</evidence>
<dbReference type="SUPFAM" id="SSF56601">
    <property type="entry name" value="beta-lactamase/transpeptidase-like"/>
    <property type="match status" value="1"/>
</dbReference>
<dbReference type="Pfam" id="PF03717">
    <property type="entry name" value="PBP_dimer"/>
    <property type="match status" value="1"/>
</dbReference>
<dbReference type="Gene3D" id="3.30.450.330">
    <property type="match status" value="1"/>
</dbReference>
<dbReference type="InterPro" id="IPR036138">
    <property type="entry name" value="PBP_dimer_sf"/>
</dbReference>
<dbReference type="InterPro" id="IPR005311">
    <property type="entry name" value="PBP_dimer"/>
</dbReference>
<comment type="caution">
    <text evidence="7">The sequence shown here is derived from an EMBL/GenBank/DDBJ whole genome shotgun (WGS) entry which is preliminary data.</text>
</comment>
<evidence type="ECO:0000313" key="8">
    <source>
        <dbReference type="Proteomes" id="UP001500979"/>
    </source>
</evidence>
<comment type="subcellular location">
    <subcellularLocation>
        <location evidence="1">Membrane</location>
    </subcellularLocation>
</comment>
<feature type="transmembrane region" description="Helical" evidence="4">
    <location>
        <begin position="24"/>
        <end position="44"/>
    </location>
</feature>
<dbReference type="InterPro" id="IPR050515">
    <property type="entry name" value="Beta-lactam/transpept"/>
</dbReference>
<keyword evidence="4" id="KW-1133">Transmembrane helix</keyword>
<dbReference type="PANTHER" id="PTHR30627:SF1">
    <property type="entry name" value="PEPTIDOGLYCAN D,D-TRANSPEPTIDASE FTSI"/>
    <property type="match status" value="1"/>
</dbReference>
<dbReference type="Proteomes" id="UP001500979">
    <property type="component" value="Unassembled WGS sequence"/>
</dbReference>
<dbReference type="PANTHER" id="PTHR30627">
    <property type="entry name" value="PEPTIDOGLYCAN D,D-TRANSPEPTIDASE"/>
    <property type="match status" value="1"/>
</dbReference>
<dbReference type="Gene3D" id="3.40.710.10">
    <property type="entry name" value="DD-peptidase/beta-lactamase superfamily"/>
    <property type="match status" value="1"/>
</dbReference>
<dbReference type="InterPro" id="IPR012338">
    <property type="entry name" value="Beta-lactam/transpept-like"/>
</dbReference>
<gene>
    <name evidence="7" type="ORF">GCM10010470_15300</name>
</gene>
<keyword evidence="4" id="KW-0812">Transmembrane</keyword>
<accession>A0ABN3V7L6</accession>
<feature type="domain" description="Penicillin-binding protein dimerisation" evidence="6">
    <location>
        <begin position="67"/>
        <end position="227"/>
    </location>
</feature>
<dbReference type="EMBL" id="BAAAUX010000007">
    <property type="protein sequence ID" value="GAA2782262.1"/>
    <property type="molecule type" value="Genomic_DNA"/>
</dbReference>
<evidence type="ECO:0000256" key="2">
    <source>
        <dbReference type="ARBA" id="ARBA00007171"/>
    </source>
</evidence>
<sequence length="614" mass="65814">MARSGVRPGRRTARTDVAGSHRRLAVGRILLVVALVMTAGKLIWVQGFEASALSNEAERQRLTRAAIPAQRGAFFDRSNNVLAFSSESRQLYANPRDLVQKQDEAHVKNPKEPTGEQYKREIARFVHERVGAALPEQAVYDVLSSGQQFTYFGPLVDPAVAREITEKYPQIGAEYRAVREYPADDVGANIVGAAKWQMDERKVKGLFGLENTLDKALAGRDGVKVSDTARGSNDLVIPGTERELEAATPGSDVQLTIDSDLQFRVQNQLASYVAESGAKGGSAVVLDAKTGEVYALANGKSFNPGDDPATWAKDALANPAVTTPFEPGSVNKVITAAGAIEHGVVRPEEVLQVPGSVKVADSTVRDAWPHGTLPLTFTGVLGKSSNVGTLMVADRLGEERFNDLVHRFGLGSTTGIELPGESAGVVPPRSSWSGTTFANLPIGQGLSMTVLQMAGMYQAIANDGVRVPPRVISAEIRPDGTRVPRPAPEPVRVVSPETAHTVRDMLRSVVQDAPHQQGTAPSAAVEGYQVSGKTGTAQKIDPACGCYSQSQHMITFAGILPADNPRFVVGLMLDEPVRNKTAAPLFHDIASFMTQRYQIPLSKEPAPVQVLQVP</sequence>
<keyword evidence="3 4" id="KW-0472">Membrane</keyword>
<organism evidence="7 8">
    <name type="scientific">Saccharopolyspora taberi</name>
    <dbReference type="NCBI Taxonomy" id="60895"/>
    <lineage>
        <taxon>Bacteria</taxon>
        <taxon>Bacillati</taxon>
        <taxon>Actinomycetota</taxon>
        <taxon>Actinomycetes</taxon>
        <taxon>Pseudonocardiales</taxon>
        <taxon>Pseudonocardiaceae</taxon>
        <taxon>Saccharopolyspora</taxon>
    </lineage>
</organism>
<protein>
    <submittedName>
        <fullName evidence="7">Penicillin-binding protein 2</fullName>
    </submittedName>
</protein>
<keyword evidence="8" id="KW-1185">Reference proteome</keyword>
<evidence type="ECO:0000256" key="3">
    <source>
        <dbReference type="ARBA" id="ARBA00023136"/>
    </source>
</evidence>
<proteinExistence type="inferred from homology"/>
<dbReference type="Pfam" id="PF00905">
    <property type="entry name" value="Transpeptidase"/>
    <property type="match status" value="1"/>
</dbReference>